<dbReference type="AlphaFoldDB" id="A0A2S5DMQ8"/>
<dbReference type="EMBL" id="JAUJQS010000034">
    <property type="protein sequence ID" value="MDN7569221.1"/>
    <property type="molecule type" value="Genomic_DNA"/>
</dbReference>
<dbReference type="PANTHER" id="PTHR43385">
    <property type="entry name" value="RIBOFLAVIN TRANSPORTER RIBJ"/>
    <property type="match status" value="1"/>
</dbReference>
<proteinExistence type="predicted"/>
<name>A0A2S5DMQ8_9BURK</name>
<dbReference type="InterPro" id="IPR036259">
    <property type="entry name" value="MFS_trans_sf"/>
</dbReference>
<keyword evidence="5 6" id="KW-0472">Membrane</keyword>
<feature type="transmembrane region" description="Helical" evidence="6">
    <location>
        <begin position="12"/>
        <end position="31"/>
    </location>
</feature>
<dbReference type="InterPro" id="IPR011701">
    <property type="entry name" value="MFS"/>
</dbReference>
<evidence type="ECO:0000313" key="12">
    <source>
        <dbReference type="EMBL" id="WFN23857.1"/>
    </source>
</evidence>
<evidence type="ECO:0000313" key="8">
    <source>
        <dbReference type="EMBL" id="MBK1935867.1"/>
    </source>
</evidence>
<feature type="transmembrane region" description="Helical" evidence="6">
    <location>
        <begin position="337"/>
        <end position="367"/>
    </location>
</feature>
<dbReference type="SUPFAM" id="SSF103473">
    <property type="entry name" value="MFS general substrate transporter"/>
    <property type="match status" value="1"/>
</dbReference>
<feature type="transmembrane region" description="Helical" evidence="6">
    <location>
        <begin position="282"/>
        <end position="301"/>
    </location>
</feature>
<dbReference type="EMBL" id="PQVP01000004">
    <property type="protein sequence ID" value="POZ80389.1"/>
    <property type="molecule type" value="Genomic_DNA"/>
</dbReference>
<evidence type="ECO:0000256" key="6">
    <source>
        <dbReference type="SAM" id="Phobius"/>
    </source>
</evidence>
<evidence type="ECO:0000313" key="9">
    <source>
        <dbReference type="EMBL" id="MBO1835514.1"/>
    </source>
</evidence>
<comment type="subcellular location">
    <subcellularLocation>
        <location evidence="1">Membrane</location>
        <topology evidence="1">Multi-pass membrane protein</topology>
    </subcellularLocation>
</comment>
<feature type="transmembrane region" description="Helical" evidence="6">
    <location>
        <begin position="168"/>
        <end position="187"/>
    </location>
</feature>
<dbReference type="Proteomes" id="UP001220209">
    <property type="component" value="Plasmid unnamed2"/>
</dbReference>
<dbReference type="CDD" id="cd17355">
    <property type="entry name" value="MFS_YcxA_like"/>
    <property type="match status" value="1"/>
</dbReference>
<reference evidence="11 13" key="1">
    <citation type="submission" date="2018-01" db="EMBL/GenBank/DDBJ databases">
        <title>Successful Treatment of Persistent Burkholderia cepacia Bacteremia with Ceftazidime-Avibactam.</title>
        <authorList>
            <person name="Tamma P."/>
            <person name="Fan Y."/>
            <person name="Bergman Y."/>
            <person name="Sick-Samuels A."/>
            <person name="Hsu A."/>
            <person name="Timp W."/>
            <person name="Simner P."/>
        </authorList>
    </citation>
    <scope>NUCLEOTIDE SEQUENCE [LARGE SCALE GENOMIC DNA]</scope>
    <source>
        <strain evidence="11 13">170816</strain>
    </source>
</reference>
<dbReference type="InterPro" id="IPR020846">
    <property type="entry name" value="MFS_dom"/>
</dbReference>
<evidence type="ECO:0000256" key="1">
    <source>
        <dbReference type="ARBA" id="ARBA00004141"/>
    </source>
</evidence>
<dbReference type="RefSeq" id="WP_027810092.1">
    <property type="nucleotide sequence ID" value="NZ_BSTW01000022.1"/>
</dbReference>
<sequence>MSNRTPRPRAWLTPSLGLTQIIGWGSMFYAYGVLMQPMQDELGLSKPIVVGAYSVALLISGLCSTSAGAIIDRMGGRLLMATGSLLAALMLACLSRVHGVVGLYLAWAGIGVAMSATLYQPAFAVITQAFGTNYRRAITHLTLFGGFASAVFWPLTQTLLQHAGWRETWLLYAVANLLVCLPIHATLPKRGKATHGVAAARTEDPATNLIAVLREPAFYLVTAAVTLNALVFAAMSLHMIPVLQAHGISAANAAWVGALVGPMQVLGRVLETTIGKRASTRHVGMAAISLLPLSLILLFASGDWLPLYVVFAALYGISNGIMTIVRGALPAELYGRAAYGAISGAMATPVQIAIAAGPFVASLLYAAGNGYPGTLLALAGIGSAGAILFRFAIAQIRQQAIDLSNKGTST</sequence>
<dbReference type="Pfam" id="PF07690">
    <property type="entry name" value="MFS_1"/>
    <property type="match status" value="1"/>
</dbReference>
<feature type="transmembrane region" description="Helical" evidence="6">
    <location>
        <begin position="217"/>
        <end position="240"/>
    </location>
</feature>
<evidence type="ECO:0000259" key="7">
    <source>
        <dbReference type="PROSITE" id="PS50850"/>
    </source>
</evidence>
<evidence type="ECO:0000313" key="14">
    <source>
        <dbReference type="Proteomes" id="UP000664048"/>
    </source>
</evidence>
<feature type="transmembrane region" description="Helical" evidence="6">
    <location>
        <begin position="138"/>
        <end position="156"/>
    </location>
</feature>
<gene>
    <name evidence="11" type="ORF">C3743_38735</name>
    <name evidence="9" type="ORF">J4M89_39670</name>
    <name evidence="8" type="ORF">JIN94_38925</name>
    <name evidence="12" type="ORF">LXE91_41300</name>
    <name evidence="10" type="ORF">QZM56_32445</name>
</gene>
<evidence type="ECO:0000313" key="13">
    <source>
        <dbReference type="Proteomes" id="UP000238655"/>
    </source>
</evidence>
<dbReference type="Gene3D" id="1.20.1250.20">
    <property type="entry name" value="MFS general substrate transporter like domains"/>
    <property type="match status" value="1"/>
</dbReference>
<keyword evidence="14" id="KW-1185">Reference proteome</keyword>
<dbReference type="GO" id="GO:0022857">
    <property type="term" value="F:transmembrane transporter activity"/>
    <property type="evidence" value="ECO:0007669"/>
    <property type="project" value="InterPro"/>
</dbReference>
<feature type="domain" description="Major facilitator superfamily (MFS) profile" evidence="7">
    <location>
        <begin position="1"/>
        <end position="397"/>
    </location>
</feature>
<dbReference type="Proteomes" id="UP001172109">
    <property type="component" value="Unassembled WGS sequence"/>
</dbReference>
<geneLocation type="plasmid" evidence="12 15">
    <name>unnamed2</name>
</geneLocation>
<evidence type="ECO:0000313" key="10">
    <source>
        <dbReference type="EMBL" id="MDN7569221.1"/>
    </source>
</evidence>
<dbReference type="PROSITE" id="PS50850">
    <property type="entry name" value="MFS"/>
    <property type="match status" value="1"/>
</dbReference>
<dbReference type="PANTHER" id="PTHR43385:SF1">
    <property type="entry name" value="RIBOFLAVIN TRANSPORTER RIBJ"/>
    <property type="match status" value="1"/>
</dbReference>
<dbReference type="SMR" id="A0A2S5DMQ8"/>
<feature type="transmembrane region" description="Helical" evidence="6">
    <location>
        <begin position="307"/>
        <end position="325"/>
    </location>
</feature>
<evidence type="ECO:0000256" key="5">
    <source>
        <dbReference type="ARBA" id="ARBA00023136"/>
    </source>
</evidence>
<organism evidence="11 13">
    <name type="scientific">Burkholderia contaminans</name>
    <dbReference type="NCBI Taxonomy" id="488447"/>
    <lineage>
        <taxon>Bacteria</taxon>
        <taxon>Pseudomonadati</taxon>
        <taxon>Pseudomonadota</taxon>
        <taxon>Betaproteobacteria</taxon>
        <taxon>Burkholderiales</taxon>
        <taxon>Burkholderiaceae</taxon>
        <taxon>Burkholderia</taxon>
        <taxon>Burkholderia cepacia complex</taxon>
    </lineage>
</organism>
<reference evidence="9 14" key="3">
    <citation type="submission" date="2021-03" db="EMBL/GenBank/DDBJ databases">
        <title>Clinical course, treatment and visual outcome of an outbreak of Burkholderia contaminans endophthalmitis following cataract surgery.</title>
        <authorList>
            <person name="Lind C."/>
            <person name="Olsen K."/>
            <person name="Angelsen N.K."/>
            <person name="Krefting E.A."/>
            <person name="Fossen K."/>
            <person name="Gravningen K."/>
            <person name="Depoorter E."/>
            <person name="Vandamme P."/>
            <person name="Bertelsen G."/>
        </authorList>
    </citation>
    <scope>NUCLEOTIDE SEQUENCE [LARGE SCALE GENOMIC DNA]</scope>
    <source>
        <strain evidence="9 14">51242556</strain>
    </source>
</reference>
<dbReference type="Proteomes" id="UP000664048">
    <property type="component" value="Unassembled WGS sequence"/>
</dbReference>
<evidence type="ECO:0000313" key="15">
    <source>
        <dbReference type="Proteomes" id="UP001220209"/>
    </source>
</evidence>
<keyword evidence="2" id="KW-0813">Transport</keyword>
<reference evidence="10" key="5">
    <citation type="submission" date="2023-07" db="EMBL/GenBank/DDBJ databases">
        <title>A collection of bacterial strains from the Burkholderia cepacia Research Laboratory and Repository.</title>
        <authorList>
            <person name="Lipuma J."/>
            <person name="Spilker T."/>
            <person name="Caverly L."/>
        </authorList>
    </citation>
    <scope>NUCLEOTIDE SEQUENCE</scope>
    <source>
        <strain evidence="10">AU44979</strain>
    </source>
</reference>
<accession>A0A2S5DMQ8</accession>
<evidence type="ECO:0000256" key="3">
    <source>
        <dbReference type="ARBA" id="ARBA00022692"/>
    </source>
</evidence>
<dbReference type="InterPro" id="IPR052983">
    <property type="entry name" value="MFS_Riboflavin_Transporter"/>
</dbReference>
<evidence type="ECO:0000256" key="4">
    <source>
        <dbReference type="ARBA" id="ARBA00022989"/>
    </source>
</evidence>
<dbReference type="Proteomes" id="UP000611459">
    <property type="component" value="Unassembled WGS sequence"/>
</dbReference>
<reference evidence="12 15" key="4">
    <citation type="submission" date="2021-12" db="EMBL/GenBank/DDBJ databases">
        <title>Genomic and phenotypic characterization of three Burkholderia contaminans isolates recovered from different sources.</title>
        <authorList>
            <person name="Lopez De Volder A."/>
            <person name="Fan Y."/>
            <person name="Nunvar J."/>
            <person name="Herrera T."/>
            <person name="Timp W."/>
            <person name="Degrossi J."/>
        </authorList>
    </citation>
    <scope>NUCLEOTIDE SEQUENCE [LARGE SCALE GENOMIC DNA]</scope>
    <source>
        <strain evidence="12 15">LMG 23361</strain>
        <plasmid evidence="12 15">unnamed2</plasmid>
    </source>
</reference>
<feature type="transmembrane region" description="Helical" evidence="6">
    <location>
        <begin position="252"/>
        <end position="270"/>
    </location>
</feature>
<dbReference type="GO" id="GO:0016020">
    <property type="term" value="C:membrane"/>
    <property type="evidence" value="ECO:0007669"/>
    <property type="project" value="UniProtKB-SubCell"/>
</dbReference>
<dbReference type="EMBL" id="CP090644">
    <property type="protein sequence ID" value="WFN23857.1"/>
    <property type="molecule type" value="Genomic_DNA"/>
</dbReference>
<dbReference type="EMBL" id="JAENIB010000039">
    <property type="protein sequence ID" value="MBK1935867.1"/>
    <property type="molecule type" value="Genomic_DNA"/>
</dbReference>
<dbReference type="Proteomes" id="UP000238655">
    <property type="component" value="Unassembled WGS sequence"/>
</dbReference>
<dbReference type="EMBL" id="JAGEMX010000033">
    <property type="protein sequence ID" value="MBO1835514.1"/>
    <property type="molecule type" value="Genomic_DNA"/>
</dbReference>
<evidence type="ECO:0000313" key="11">
    <source>
        <dbReference type="EMBL" id="POZ80389.1"/>
    </source>
</evidence>
<feature type="transmembrane region" description="Helical" evidence="6">
    <location>
        <begin position="78"/>
        <end position="98"/>
    </location>
</feature>
<keyword evidence="3 6" id="KW-0812">Transmembrane</keyword>
<evidence type="ECO:0000256" key="2">
    <source>
        <dbReference type="ARBA" id="ARBA00022448"/>
    </source>
</evidence>
<keyword evidence="4 6" id="KW-1133">Transmembrane helix</keyword>
<reference evidence="8" key="2">
    <citation type="submission" date="2021-01" db="EMBL/GenBank/DDBJ databases">
        <title>Outbreak of Burkholderia contaminns endophthalmitis traced to a clinical ventilation system.</title>
        <authorList>
            <person name="Lipuma J."/>
            <person name="Spilker T."/>
            <person name="Kratholm J."/>
        </authorList>
    </citation>
    <scope>NUCLEOTIDE SEQUENCE</scope>
    <source>
        <strain evidence="8">HI4954</strain>
    </source>
</reference>
<feature type="transmembrane region" description="Helical" evidence="6">
    <location>
        <begin position="51"/>
        <end position="71"/>
    </location>
</feature>
<protein>
    <submittedName>
        <fullName evidence="11">MFS transporter</fullName>
    </submittedName>
</protein>
<feature type="transmembrane region" description="Helical" evidence="6">
    <location>
        <begin position="373"/>
        <end position="393"/>
    </location>
</feature>
<keyword evidence="12" id="KW-0614">Plasmid</keyword>
<feature type="transmembrane region" description="Helical" evidence="6">
    <location>
        <begin position="104"/>
        <end position="126"/>
    </location>
</feature>